<dbReference type="EMBL" id="JAVRFD010000515">
    <property type="protein sequence ID" value="MDT0550844.1"/>
    <property type="molecule type" value="Genomic_DNA"/>
</dbReference>
<gene>
    <name evidence="2" type="ORF">RND15_50685</name>
</gene>
<comment type="caution">
    <text evidence="2">The sequence shown here is derived from an EMBL/GenBank/DDBJ whole genome shotgun (WGS) entry which is preliminary data.</text>
</comment>
<reference evidence="2" key="1">
    <citation type="submission" date="2024-05" db="EMBL/GenBank/DDBJ databases">
        <title>30 novel species of actinomycetes from the DSMZ collection.</title>
        <authorList>
            <person name="Nouioui I."/>
        </authorList>
    </citation>
    <scope>NUCLEOTIDE SEQUENCE</scope>
    <source>
        <strain evidence="2">DSM 41529</strain>
    </source>
</reference>
<protein>
    <submittedName>
        <fullName evidence="2">Peptidase</fullName>
    </submittedName>
</protein>
<proteinExistence type="predicted"/>
<organism evidence="2 3">
    <name type="scientific">Streptomyces lonegramiae</name>
    <dbReference type="NCBI Taxonomy" id="3075524"/>
    <lineage>
        <taxon>Bacteria</taxon>
        <taxon>Bacillati</taxon>
        <taxon>Actinomycetota</taxon>
        <taxon>Actinomycetes</taxon>
        <taxon>Kitasatosporales</taxon>
        <taxon>Streptomycetaceae</taxon>
        <taxon>Streptomyces</taxon>
    </lineage>
</organism>
<evidence type="ECO:0000313" key="2">
    <source>
        <dbReference type="EMBL" id="MDT0550844.1"/>
    </source>
</evidence>
<evidence type="ECO:0000313" key="3">
    <source>
        <dbReference type="Proteomes" id="UP001180754"/>
    </source>
</evidence>
<feature type="region of interest" description="Disordered" evidence="1">
    <location>
        <begin position="19"/>
        <end position="40"/>
    </location>
</feature>
<keyword evidence="3" id="KW-1185">Reference proteome</keyword>
<dbReference type="Proteomes" id="UP001180754">
    <property type="component" value="Unassembled WGS sequence"/>
</dbReference>
<name>A0ABU2XZG5_9ACTN</name>
<sequence>KPLGLKAGADALYDRAGYSVSADEPAPDDGGESAHVPGTGAPLKLVERGEATEADRAAHPDSSVGADVTAVNTADFALTGAELKGTVGDKVTAQVKFTNKGPAWVMGERDTSVTTVDVRIPAGVTVTKANGFCTPVTKTHYTCGTSQSWVKPADGAT</sequence>
<accession>A0ABU2XZG5</accession>
<evidence type="ECO:0000256" key="1">
    <source>
        <dbReference type="SAM" id="MobiDB-lite"/>
    </source>
</evidence>
<feature type="non-terminal residue" evidence="2">
    <location>
        <position position="157"/>
    </location>
</feature>
<feature type="non-terminal residue" evidence="2">
    <location>
        <position position="1"/>
    </location>
</feature>